<organism evidence="4 5">
    <name type="scientific">Linum tenue</name>
    <dbReference type="NCBI Taxonomy" id="586396"/>
    <lineage>
        <taxon>Eukaryota</taxon>
        <taxon>Viridiplantae</taxon>
        <taxon>Streptophyta</taxon>
        <taxon>Embryophyta</taxon>
        <taxon>Tracheophyta</taxon>
        <taxon>Spermatophyta</taxon>
        <taxon>Magnoliopsida</taxon>
        <taxon>eudicotyledons</taxon>
        <taxon>Gunneridae</taxon>
        <taxon>Pentapetalae</taxon>
        <taxon>rosids</taxon>
        <taxon>fabids</taxon>
        <taxon>Malpighiales</taxon>
        <taxon>Linaceae</taxon>
        <taxon>Linum</taxon>
    </lineage>
</organism>
<dbReference type="GO" id="GO:0008270">
    <property type="term" value="F:zinc ion binding"/>
    <property type="evidence" value="ECO:0007669"/>
    <property type="project" value="UniProtKB-KW"/>
</dbReference>
<dbReference type="InterPro" id="IPR040256">
    <property type="entry name" value="At4g02000-like"/>
</dbReference>
<dbReference type="InterPro" id="IPR001878">
    <property type="entry name" value="Znf_CCHC"/>
</dbReference>
<protein>
    <recommendedName>
        <fullName evidence="3">CCHC-type domain-containing protein</fullName>
    </recommendedName>
</protein>
<proteinExistence type="predicted"/>
<evidence type="ECO:0000313" key="5">
    <source>
        <dbReference type="Proteomes" id="UP001154282"/>
    </source>
</evidence>
<feature type="region of interest" description="Disordered" evidence="2">
    <location>
        <begin position="108"/>
        <end position="361"/>
    </location>
</feature>
<feature type="compositionally biased region" description="Basic and acidic residues" evidence="2">
    <location>
        <begin position="191"/>
        <end position="202"/>
    </location>
</feature>
<keyword evidence="5" id="KW-1185">Reference proteome</keyword>
<feature type="compositionally biased region" description="Pro residues" evidence="2">
    <location>
        <begin position="273"/>
        <end position="284"/>
    </location>
</feature>
<evidence type="ECO:0000256" key="2">
    <source>
        <dbReference type="SAM" id="MobiDB-lite"/>
    </source>
</evidence>
<dbReference type="PANTHER" id="PTHR31286">
    <property type="entry name" value="GLYCINE-RICH CELL WALL STRUCTURAL PROTEIN 1.8-LIKE"/>
    <property type="match status" value="1"/>
</dbReference>
<dbReference type="AlphaFoldDB" id="A0AAV0KRW5"/>
<dbReference type="GO" id="GO:0003676">
    <property type="term" value="F:nucleic acid binding"/>
    <property type="evidence" value="ECO:0007669"/>
    <property type="project" value="InterPro"/>
</dbReference>
<keyword evidence="1" id="KW-0863">Zinc-finger</keyword>
<feature type="compositionally biased region" description="Low complexity" evidence="2">
    <location>
        <begin position="203"/>
        <end position="214"/>
    </location>
</feature>
<name>A0AAV0KRW5_9ROSI</name>
<gene>
    <name evidence="4" type="ORF">LITE_LOCUS19985</name>
</gene>
<dbReference type="InterPro" id="IPR036875">
    <property type="entry name" value="Znf_CCHC_sf"/>
</dbReference>
<dbReference type="Proteomes" id="UP001154282">
    <property type="component" value="Unassembled WGS sequence"/>
</dbReference>
<evidence type="ECO:0000259" key="3">
    <source>
        <dbReference type="PROSITE" id="PS50158"/>
    </source>
</evidence>
<dbReference type="PROSITE" id="PS50158">
    <property type="entry name" value="ZF_CCHC"/>
    <property type="match status" value="1"/>
</dbReference>
<feature type="compositionally biased region" description="Basic residues" evidence="2">
    <location>
        <begin position="323"/>
        <end position="334"/>
    </location>
</feature>
<evidence type="ECO:0000256" key="1">
    <source>
        <dbReference type="PROSITE-ProRule" id="PRU00047"/>
    </source>
</evidence>
<evidence type="ECO:0000313" key="4">
    <source>
        <dbReference type="EMBL" id="CAI0424503.1"/>
    </source>
</evidence>
<comment type="caution">
    <text evidence="4">The sequence shown here is derived from an EMBL/GenBank/DDBJ whole genome shotgun (WGS) entry which is preliminary data.</text>
</comment>
<feature type="domain" description="CCHC-type" evidence="3">
    <location>
        <begin position="80"/>
        <end position="95"/>
    </location>
</feature>
<dbReference type="SUPFAM" id="SSF57756">
    <property type="entry name" value="Retrovirus zinc finger-like domains"/>
    <property type="match status" value="1"/>
</dbReference>
<feature type="region of interest" description="Disordered" evidence="2">
    <location>
        <begin position="375"/>
        <end position="413"/>
    </location>
</feature>
<keyword evidence="1" id="KW-0862">Zinc</keyword>
<dbReference type="PANTHER" id="PTHR31286:SF99">
    <property type="entry name" value="DUF4283 DOMAIN-CONTAINING PROTEIN"/>
    <property type="match status" value="1"/>
</dbReference>
<keyword evidence="1" id="KW-0479">Metal-binding</keyword>
<reference evidence="4" key="1">
    <citation type="submission" date="2022-08" db="EMBL/GenBank/DDBJ databases">
        <authorList>
            <person name="Gutierrez-Valencia J."/>
        </authorList>
    </citation>
    <scope>NUCLEOTIDE SEQUENCE</scope>
</reference>
<dbReference type="EMBL" id="CAMGYJ010000005">
    <property type="protein sequence ID" value="CAI0424503.1"/>
    <property type="molecule type" value="Genomic_DNA"/>
</dbReference>
<sequence length="413" mass="45280">MVVWVQFPALPIHFYHKEVLFMLGNLIGRAIKLDYHTEHQQRARFARIAVEVDLGKPLVPRIWLDGAWQYLEYENLPVVCFECGRIGHTSTTCPSIKSASSPAGIQTLAPDLTSETSPEEKVGFGPWMQVTRRSRRNGRQPEKERASNIQGNSNHGGFHLSPTKNGKGSDPQKELEKRKETISADSIMRSQRADEPPSKSLEKGNINKGKAKIIPQDSTVKVSKGVLGPAPTLNKAKKVSGPGECSAQQLARPETQIPQPKINPDTVKKPDPSNKPTPTGPTPPSTQTIIGPNSTSIHIVEIPPYQTPPRRNVDRNSPSAASRTKHQKGRKQNTKRGTPVPAAAKAVQIWTPTKEKKCKSRKRIATLTLQEIEAWTGLSKPQVEGPPTALSEAAPEPEPIKRHDSTQPPAAGI</sequence>
<feature type="compositionally biased region" description="Basic and acidic residues" evidence="2">
    <location>
        <begin position="170"/>
        <end position="182"/>
    </location>
</feature>
<accession>A0AAV0KRW5</accession>